<gene>
    <name evidence="1" type="ORF">CCAP1982_LOCUS2336</name>
</gene>
<dbReference type="AlphaFoldDB" id="A0A811U3D3"/>
<dbReference type="Proteomes" id="UP000606786">
    <property type="component" value="Unassembled WGS sequence"/>
</dbReference>
<comment type="caution">
    <text evidence="1">The sequence shown here is derived from an EMBL/GenBank/DDBJ whole genome shotgun (WGS) entry which is preliminary data.</text>
</comment>
<keyword evidence="2" id="KW-1185">Reference proteome</keyword>
<evidence type="ECO:0000313" key="2">
    <source>
        <dbReference type="Proteomes" id="UP000606786"/>
    </source>
</evidence>
<name>A0A811U3D3_CERCA</name>
<proteinExistence type="predicted"/>
<protein>
    <submittedName>
        <fullName evidence="1">(Mediterranean fruit fly) hypothetical protein</fullName>
    </submittedName>
</protein>
<accession>A0A811U3D3</accession>
<sequence>MSTCIQYIHTYICIWSTVRELKRALYGRNLLRCCTCSLLPVQVSKIMRQRFKCRELLEDCSVWRQEICILICGVDAIFISLMDRNRLGEVLLSTFTLLRGVGDVQRQRTASSEHLLNGNVCVIYENAIN</sequence>
<reference evidence="1" key="1">
    <citation type="submission" date="2020-11" db="EMBL/GenBank/DDBJ databases">
        <authorList>
            <person name="Whitehead M."/>
        </authorList>
    </citation>
    <scope>NUCLEOTIDE SEQUENCE</scope>
    <source>
        <strain evidence="1">EGII</strain>
    </source>
</reference>
<organism evidence="1 2">
    <name type="scientific">Ceratitis capitata</name>
    <name type="common">Mediterranean fruit fly</name>
    <name type="synonym">Tephritis capitata</name>
    <dbReference type="NCBI Taxonomy" id="7213"/>
    <lineage>
        <taxon>Eukaryota</taxon>
        <taxon>Metazoa</taxon>
        <taxon>Ecdysozoa</taxon>
        <taxon>Arthropoda</taxon>
        <taxon>Hexapoda</taxon>
        <taxon>Insecta</taxon>
        <taxon>Pterygota</taxon>
        <taxon>Neoptera</taxon>
        <taxon>Endopterygota</taxon>
        <taxon>Diptera</taxon>
        <taxon>Brachycera</taxon>
        <taxon>Muscomorpha</taxon>
        <taxon>Tephritoidea</taxon>
        <taxon>Tephritidae</taxon>
        <taxon>Ceratitis</taxon>
        <taxon>Ceratitis</taxon>
    </lineage>
</organism>
<evidence type="ECO:0000313" key="1">
    <source>
        <dbReference type="EMBL" id="CAD6993524.1"/>
    </source>
</evidence>
<dbReference type="EMBL" id="CAJHJT010000001">
    <property type="protein sequence ID" value="CAD6993524.1"/>
    <property type="molecule type" value="Genomic_DNA"/>
</dbReference>